<protein>
    <submittedName>
        <fullName evidence="3">Uncharacterized protein</fullName>
    </submittedName>
</protein>
<keyword evidence="2" id="KW-0812">Transmembrane</keyword>
<dbReference type="RefSeq" id="XP_004333198.1">
    <property type="nucleotide sequence ID" value="XM_004333150.1"/>
</dbReference>
<dbReference type="KEGG" id="acan:ACA1_388760"/>
<dbReference type="EMBL" id="KB008156">
    <property type="protein sequence ID" value="ELR11185.1"/>
    <property type="molecule type" value="Genomic_DNA"/>
</dbReference>
<dbReference type="VEuPathDB" id="AmoebaDB:ACA1_388760"/>
<dbReference type="AlphaFoldDB" id="L8GDH4"/>
<dbReference type="InterPro" id="IPR006747">
    <property type="entry name" value="DUF599"/>
</dbReference>
<dbReference type="Proteomes" id="UP000011083">
    <property type="component" value="Unassembled WGS sequence"/>
</dbReference>
<evidence type="ECO:0000313" key="3">
    <source>
        <dbReference type="EMBL" id="ELR11185.1"/>
    </source>
</evidence>
<sequence>MVNKYWINAECDGLEIGAMVFSFVLVLLYHVLLIGGSSLLPKRFALGKNLYYRSLWAERYLVTAERPPIDAIQTFRNSLMTSSFLATTAITIGFQGVGFAVGTSYELSEFSRIKLLVVASAFFLGFFFLTLNIRYVSHISYLVSVARPAEGWPEKGVAHKLRSLRQRRSHRKPAQHDDEHDHEDSHDEHSEEEAPTPAAPPAAPTKEELRQSHLVRSVKKMLKGSTIFFTLGLRCFYFAAPLAFWVAGPVWFMATTAIMVGVSFLLDFVI</sequence>
<feature type="region of interest" description="Disordered" evidence="1">
    <location>
        <begin position="163"/>
        <end position="206"/>
    </location>
</feature>
<dbReference type="OrthoDB" id="761598at2759"/>
<dbReference type="PANTHER" id="PTHR31168">
    <property type="entry name" value="OS02G0292800 PROTEIN"/>
    <property type="match status" value="1"/>
</dbReference>
<feature type="transmembrane region" description="Helical" evidence="2">
    <location>
        <begin position="83"/>
        <end position="101"/>
    </location>
</feature>
<feature type="transmembrane region" description="Helical" evidence="2">
    <location>
        <begin position="250"/>
        <end position="269"/>
    </location>
</feature>
<feature type="transmembrane region" description="Helical" evidence="2">
    <location>
        <begin position="20"/>
        <end position="40"/>
    </location>
</feature>
<accession>L8GDH4</accession>
<keyword evidence="2" id="KW-1133">Transmembrane helix</keyword>
<keyword evidence="2" id="KW-0472">Membrane</keyword>
<feature type="transmembrane region" description="Helical" evidence="2">
    <location>
        <begin position="226"/>
        <end position="244"/>
    </location>
</feature>
<dbReference type="Pfam" id="PF04654">
    <property type="entry name" value="DUF599"/>
    <property type="match status" value="1"/>
</dbReference>
<gene>
    <name evidence="3" type="ORF">ACA1_388760</name>
</gene>
<evidence type="ECO:0000256" key="1">
    <source>
        <dbReference type="SAM" id="MobiDB-lite"/>
    </source>
</evidence>
<dbReference type="PANTHER" id="PTHR31168:SF1">
    <property type="entry name" value="DUF599 FAMILY PROTEIN"/>
    <property type="match status" value="1"/>
</dbReference>
<name>L8GDH4_ACACF</name>
<proteinExistence type="predicted"/>
<dbReference type="GeneID" id="14911655"/>
<organism evidence="3 4">
    <name type="scientific">Acanthamoeba castellanii (strain ATCC 30010 / Neff)</name>
    <dbReference type="NCBI Taxonomy" id="1257118"/>
    <lineage>
        <taxon>Eukaryota</taxon>
        <taxon>Amoebozoa</taxon>
        <taxon>Discosea</taxon>
        <taxon>Longamoebia</taxon>
        <taxon>Centramoebida</taxon>
        <taxon>Acanthamoebidae</taxon>
        <taxon>Acanthamoeba</taxon>
    </lineage>
</organism>
<keyword evidence="4" id="KW-1185">Reference proteome</keyword>
<feature type="compositionally biased region" description="Basic and acidic residues" evidence="1">
    <location>
        <begin position="174"/>
        <end position="189"/>
    </location>
</feature>
<evidence type="ECO:0000256" key="2">
    <source>
        <dbReference type="SAM" id="Phobius"/>
    </source>
</evidence>
<evidence type="ECO:0000313" key="4">
    <source>
        <dbReference type="Proteomes" id="UP000011083"/>
    </source>
</evidence>
<reference evidence="3 4" key="1">
    <citation type="journal article" date="2013" name="Genome Biol.">
        <title>Genome of Acanthamoeba castellanii highlights extensive lateral gene transfer and early evolution of tyrosine kinase signaling.</title>
        <authorList>
            <person name="Clarke M."/>
            <person name="Lohan A.J."/>
            <person name="Liu B."/>
            <person name="Lagkouvardos I."/>
            <person name="Roy S."/>
            <person name="Zafar N."/>
            <person name="Bertelli C."/>
            <person name="Schilde C."/>
            <person name="Kianianmomeni A."/>
            <person name="Burglin T.R."/>
            <person name="Frech C."/>
            <person name="Turcotte B."/>
            <person name="Kopec K.O."/>
            <person name="Synnott J.M."/>
            <person name="Choo C."/>
            <person name="Paponov I."/>
            <person name="Finkler A."/>
            <person name="Soon Heng Tan C."/>
            <person name="Hutchins A.P."/>
            <person name="Weinmeier T."/>
            <person name="Rattei T."/>
            <person name="Chu J.S."/>
            <person name="Gimenez G."/>
            <person name="Irimia M."/>
            <person name="Rigden D.J."/>
            <person name="Fitzpatrick D.A."/>
            <person name="Lorenzo-Morales J."/>
            <person name="Bateman A."/>
            <person name="Chiu C.H."/>
            <person name="Tang P."/>
            <person name="Hegemann P."/>
            <person name="Fromm H."/>
            <person name="Raoult D."/>
            <person name="Greub G."/>
            <person name="Miranda-Saavedra D."/>
            <person name="Chen N."/>
            <person name="Nash P."/>
            <person name="Ginger M.L."/>
            <person name="Horn M."/>
            <person name="Schaap P."/>
            <person name="Caler L."/>
            <person name="Loftus B."/>
        </authorList>
    </citation>
    <scope>NUCLEOTIDE SEQUENCE [LARGE SCALE GENOMIC DNA]</scope>
    <source>
        <strain evidence="3 4">Neff</strain>
    </source>
</reference>
<feature type="transmembrane region" description="Helical" evidence="2">
    <location>
        <begin position="113"/>
        <end position="131"/>
    </location>
</feature>
<feature type="compositionally biased region" description="Basic residues" evidence="1">
    <location>
        <begin position="163"/>
        <end position="173"/>
    </location>
</feature>